<proteinExistence type="predicted"/>
<keyword evidence="2" id="KW-1185">Reference proteome</keyword>
<protein>
    <submittedName>
        <fullName evidence="1">Uncharacterized protein</fullName>
    </submittedName>
</protein>
<organism evidence="1 2">
    <name type="scientific">Hymenobacter algoricola</name>
    <dbReference type="NCBI Taxonomy" id="486267"/>
    <lineage>
        <taxon>Bacteria</taxon>
        <taxon>Pseudomonadati</taxon>
        <taxon>Bacteroidota</taxon>
        <taxon>Cytophagia</taxon>
        <taxon>Cytophagales</taxon>
        <taxon>Hymenobacteraceae</taxon>
        <taxon>Hymenobacter</taxon>
    </lineage>
</organism>
<gene>
    <name evidence="1" type="ORF">GCM10022406_10070</name>
</gene>
<evidence type="ECO:0000313" key="2">
    <source>
        <dbReference type="Proteomes" id="UP001499909"/>
    </source>
</evidence>
<evidence type="ECO:0000313" key="1">
    <source>
        <dbReference type="EMBL" id="GAA3926156.1"/>
    </source>
</evidence>
<reference evidence="2" key="1">
    <citation type="journal article" date="2019" name="Int. J. Syst. Evol. Microbiol.">
        <title>The Global Catalogue of Microorganisms (GCM) 10K type strain sequencing project: providing services to taxonomists for standard genome sequencing and annotation.</title>
        <authorList>
            <consortium name="The Broad Institute Genomics Platform"/>
            <consortium name="The Broad Institute Genome Sequencing Center for Infectious Disease"/>
            <person name="Wu L."/>
            <person name="Ma J."/>
        </authorList>
    </citation>
    <scope>NUCLEOTIDE SEQUENCE [LARGE SCALE GENOMIC DNA]</scope>
    <source>
        <strain evidence="2">JCM 17214</strain>
    </source>
</reference>
<name>A0ABP7MM27_9BACT</name>
<sequence length="61" mass="7154">MNQAITFTRTVKLLPNQSYRFVKSTFNLVRLTGNNYESRDITNEYQDRLVSCTDTTVITFQ</sequence>
<comment type="caution">
    <text evidence="1">The sequence shown here is derived from an EMBL/GenBank/DDBJ whole genome shotgun (WGS) entry which is preliminary data.</text>
</comment>
<dbReference type="EMBL" id="BAABDH010000017">
    <property type="protein sequence ID" value="GAA3926156.1"/>
    <property type="molecule type" value="Genomic_DNA"/>
</dbReference>
<dbReference type="Proteomes" id="UP001499909">
    <property type="component" value="Unassembled WGS sequence"/>
</dbReference>
<accession>A0ABP7MM27</accession>